<dbReference type="Proteomes" id="UP001381174">
    <property type="component" value="Unassembled WGS sequence"/>
</dbReference>
<accession>A0ABU8JEX6</accession>
<evidence type="ECO:0000256" key="1">
    <source>
        <dbReference type="SAM" id="Phobius"/>
    </source>
</evidence>
<protein>
    <recommendedName>
        <fullName evidence="4">DUF1772 domain-containing protein</fullName>
    </recommendedName>
</protein>
<organism evidence="2 3">
    <name type="scientific">Fulvimonas yonginensis</name>
    <dbReference type="NCBI Taxonomy" id="1495200"/>
    <lineage>
        <taxon>Bacteria</taxon>
        <taxon>Pseudomonadati</taxon>
        <taxon>Pseudomonadota</taxon>
        <taxon>Gammaproteobacteria</taxon>
        <taxon>Lysobacterales</taxon>
        <taxon>Rhodanobacteraceae</taxon>
        <taxon>Fulvimonas</taxon>
    </lineage>
</organism>
<feature type="transmembrane region" description="Helical" evidence="1">
    <location>
        <begin position="84"/>
        <end position="103"/>
    </location>
</feature>
<keyword evidence="1" id="KW-1133">Transmembrane helix</keyword>
<evidence type="ECO:0000313" key="2">
    <source>
        <dbReference type="EMBL" id="MEI7037602.1"/>
    </source>
</evidence>
<comment type="caution">
    <text evidence="2">The sequence shown here is derived from an EMBL/GenBank/DDBJ whole genome shotgun (WGS) entry which is preliminary data.</text>
</comment>
<feature type="transmembrane region" description="Helical" evidence="1">
    <location>
        <begin position="123"/>
        <end position="142"/>
    </location>
</feature>
<dbReference type="EMBL" id="JBBBNY010000010">
    <property type="protein sequence ID" value="MEI7037602.1"/>
    <property type="molecule type" value="Genomic_DNA"/>
</dbReference>
<keyword evidence="1" id="KW-0472">Membrane</keyword>
<sequence length="146" mass="15059">MSGTVAGLAAAAALALLAKSEGKGALQPINATSHWLHGEKAAECDALDAPHTLVGFATHCASAVFWALPFEFWRARRRPRSAGALLRGACTTSAVAAAVDYGVTPKRLTPGWELVLSKRAMVAAYGALALGLAFGAKLAQALPGRH</sequence>
<keyword evidence="1" id="KW-0812">Transmembrane</keyword>
<keyword evidence="3" id="KW-1185">Reference proteome</keyword>
<evidence type="ECO:0000313" key="3">
    <source>
        <dbReference type="Proteomes" id="UP001381174"/>
    </source>
</evidence>
<reference evidence="2 3" key="1">
    <citation type="journal article" date="2014" name="Int. J. Syst. Evol. Microbiol.">
        <title>Fulvimonas yonginensis sp. nov., isolated from greenhouse soil, and emended description of the genus Fulvimonas.</title>
        <authorList>
            <person name="Ahn J.H."/>
            <person name="Kim S.J."/>
            <person name="Weon H.Y."/>
            <person name="Hong S.B."/>
            <person name="Seok S.J."/>
            <person name="Kwon S.W."/>
        </authorList>
    </citation>
    <scope>NUCLEOTIDE SEQUENCE [LARGE SCALE GENOMIC DNA]</scope>
    <source>
        <strain evidence="2 3">KACC 16952</strain>
    </source>
</reference>
<proteinExistence type="predicted"/>
<evidence type="ECO:0008006" key="4">
    <source>
        <dbReference type="Google" id="ProtNLM"/>
    </source>
</evidence>
<gene>
    <name evidence="2" type="ORF">WAT24_12610</name>
</gene>
<dbReference type="RefSeq" id="WP_336808240.1">
    <property type="nucleotide sequence ID" value="NZ_JBBBNY010000010.1"/>
</dbReference>
<name>A0ABU8JEX6_9GAMM</name>